<dbReference type="InterPro" id="IPR036278">
    <property type="entry name" value="Sialidase_sf"/>
</dbReference>
<dbReference type="PANTHER" id="PTHR10628:SF30">
    <property type="entry name" value="EXO-ALPHA-SIALIDASE"/>
    <property type="match status" value="1"/>
</dbReference>
<evidence type="ECO:0000256" key="1">
    <source>
        <dbReference type="ARBA" id="ARBA00000427"/>
    </source>
</evidence>
<dbReference type="InterPro" id="IPR011040">
    <property type="entry name" value="Sialidase"/>
</dbReference>
<dbReference type="CDD" id="cd15482">
    <property type="entry name" value="Sialidase_non-viral"/>
    <property type="match status" value="1"/>
</dbReference>
<dbReference type="GO" id="GO:0004308">
    <property type="term" value="F:exo-alpha-sialidase activity"/>
    <property type="evidence" value="ECO:0007669"/>
    <property type="project" value="UniProtKB-EC"/>
</dbReference>
<organism evidence="5 6">
    <name type="scientific">Abyssobacteria bacterium (strain SURF_5)</name>
    <dbReference type="NCBI Taxonomy" id="2093360"/>
    <lineage>
        <taxon>Bacteria</taxon>
        <taxon>Pseudomonadati</taxon>
        <taxon>Candidatus Hydrogenedentota</taxon>
        <taxon>Candidatus Abyssobacteria</taxon>
    </lineage>
</organism>
<evidence type="ECO:0000256" key="3">
    <source>
        <dbReference type="ARBA" id="ARBA00012733"/>
    </source>
</evidence>
<gene>
    <name evidence="5" type="ORF">C4520_03600</name>
</gene>
<dbReference type="GO" id="GO:0005737">
    <property type="term" value="C:cytoplasm"/>
    <property type="evidence" value="ECO:0007669"/>
    <property type="project" value="TreeGrafter"/>
</dbReference>
<dbReference type="AlphaFoldDB" id="A0A3A4NVT7"/>
<name>A0A3A4NVT7_ABYX5</name>
<evidence type="ECO:0000313" key="5">
    <source>
        <dbReference type="EMBL" id="RJP24648.1"/>
    </source>
</evidence>
<dbReference type="GO" id="GO:0006689">
    <property type="term" value="P:ganglioside catabolic process"/>
    <property type="evidence" value="ECO:0007669"/>
    <property type="project" value="TreeGrafter"/>
</dbReference>
<evidence type="ECO:0000256" key="2">
    <source>
        <dbReference type="ARBA" id="ARBA00009348"/>
    </source>
</evidence>
<proteinExistence type="inferred from homology"/>
<protein>
    <recommendedName>
        <fullName evidence="3">exo-alpha-sialidase</fullName>
        <ecNumber evidence="3">3.2.1.18</ecNumber>
    </recommendedName>
</protein>
<evidence type="ECO:0000313" key="6">
    <source>
        <dbReference type="Proteomes" id="UP000265882"/>
    </source>
</evidence>
<dbReference type="EC" id="3.2.1.18" evidence="3"/>
<comment type="caution">
    <text evidence="5">The sequence shown here is derived from an EMBL/GenBank/DDBJ whole genome shotgun (WGS) entry which is preliminary data.</text>
</comment>
<feature type="domain" description="Sialidase" evidence="4">
    <location>
        <begin position="210"/>
        <end position="448"/>
    </location>
</feature>
<dbReference type="Gene3D" id="2.120.10.10">
    <property type="match status" value="1"/>
</dbReference>
<dbReference type="SUPFAM" id="SSF50939">
    <property type="entry name" value="Sialidases"/>
    <property type="match status" value="1"/>
</dbReference>
<comment type="similarity">
    <text evidence="2">Belongs to the glycosyl hydrolase 33 family.</text>
</comment>
<sequence>MWNAINEIGGRRIVNRITILAVLLVFAGFTTPAYTGASEEVPAAGKRATDAESTLNAASAGAAAGNMVNMERKRMGSIKDVEHVVVYKDSGLAHACNQVSIVLLQNGELFLGFNEERYPIHADSGQSCFIKSTDGGKTWDASTKRVIWPYTESQGNWDCAFAQIADGTILMHTRVCNFLAPRGINSEGDQALGMPPPGMPERLKRQTGYALLKSGNNGVTWTSPIEVNASPIASSSLSPYACGGSGAGHIIQLPDGGLLMPLGGTLSSASEPGTGSETDRCFLLRSDDGGNNWEYWSTVAYDSASIISFSEPGMARLKDGKLVCLMRTHHKPNRQDNLWFTWSNDDGVTWSSPKRTSLWGYPADVMQLRDGRVLAVYGYRKAPYGVRGCISEDGLTWDVSNEFVIREGGIAKPATASGINPLINSLNMMQYWHIGYPSVTQLDDGTVVVAYHEYSDEAQPIQYLMFTRFKL</sequence>
<accession>A0A3A4NVT7</accession>
<dbReference type="GO" id="GO:0009313">
    <property type="term" value="P:oligosaccharide catabolic process"/>
    <property type="evidence" value="ECO:0007669"/>
    <property type="project" value="TreeGrafter"/>
</dbReference>
<dbReference type="EMBL" id="QZKU01000032">
    <property type="protein sequence ID" value="RJP24648.1"/>
    <property type="molecule type" value="Genomic_DNA"/>
</dbReference>
<dbReference type="GO" id="GO:0016020">
    <property type="term" value="C:membrane"/>
    <property type="evidence" value="ECO:0007669"/>
    <property type="project" value="TreeGrafter"/>
</dbReference>
<evidence type="ECO:0000259" key="4">
    <source>
        <dbReference type="Pfam" id="PF13088"/>
    </source>
</evidence>
<dbReference type="Pfam" id="PF13088">
    <property type="entry name" value="BNR_2"/>
    <property type="match status" value="1"/>
</dbReference>
<dbReference type="Proteomes" id="UP000265882">
    <property type="component" value="Unassembled WGS sequence"/>
</dbReference>
<reference evidence="5 6" key="1">
    <citation type="journal article" date="2017" name="ISME J.">
        <title>Energy and carbon metabolisms in a deep terrestrial subsurface fluid microbial community.</title>
        <authorList>
            <person name="Momper L."/>
            <person name="Jungbluth S.P."/>
            <person name="Lee M.D."/>
            <person name="Amend J.P."/>
        </authorList>
    </citation>
    <scope>NUCLEOTIDE SEQUENCE [LARGE SCALE GENOMIC DNA]</scope>
    <source>
        <strain evidence="5">SURF_5</strain>
    </source>
</reference>
<dbReference type="InterPro" id="IPR026856">
    <property type="entry name" value="Sialidase_fam"/>
</dbReference>
<dbReference type="PANTHER" id="PTHR10628">
    <property type="entry name" value="SIALIDASE"/>
    <property type="match status" value="1"/>
</dbReference>
<comment type="catalytic activity">
    <reaction evidence="1">
        <text>Hydrolysis of alpha-(2-&gt;3)-, alpha-(2-&gt;6)-, alpha-(2-&gt;8)- glycosidic linkages of terminal sialic acid residues in oligosaccharides, glycoproteins, glycolipids, colominic acid and synthetic substrates.</text>
        <dbReference type="EC" id="3.2.1.18"/>
    </reaction>
</comment>